<proteinExistence type="predicted"/>
<reference evidence="1 2" key="1">
    <citation type="journal article" date="2012" name="Vet. Microbiol.">
        <title>Complete genome sequence and characterization of a broad-host range T4-like bacteriophage phiAS5 infecting Aeromonas salmonicida subsp. salmonicida.</title>
        <authorList>
            <person name="Kim J.H."/>
            <person name="Son J.S."/>
            <person name="Choi Y.J."/>
            <person name="Choresca C.H.Jr."/>
            <person name="Shin S.P."/>
            <person name="Han J.E."/>
            <person name="Jun J.W."/>
            <person name="Park S.C."/>
        </authorList>
    </citation>
    <scope>NUCLEOTIDE SEQUENCE [LARGE SCALE GENOMIC DNA]</scope>
</reference>
<name>E1A240_9CAUD</name>
<evidence type="ECO:0000313" key="2">
    <source>
        <dbReference type="Proteomes" id="UP000002236"/>
    </source>
</evidence>
<evidence type="ECO:0000313" key="1">
    <source>
        <dbReference type="EMBL" id="ADM80129.1"/>
    </source>
</evidence>
<dbReference type="KEGG" id="vg:9861693"/>
<organism evidence="1 2">
    <name type="scientific">Aeromonas phage phiAS5</name>
    <dbReference type="NCBI Taxonomy" id="879630"/>
    <lineage>
        <taxon>Viruses</taxon>
        <taxon>Duplodnaviria</taxon>
        <taxon>Heunggongvirae</taxon>
        <taxon>Uroviricota</taxon>
        <taxon>Caudoviricetes</taxon>
        <taxon>Pantevenvirales</taxon>
        <taxon>Straboviridae</taxon>
        <taxon>Chrysonvirus</taxon>
        <taxon>Chrysonvirus as5</taxon>
    </lineage>
</organism>
<accession>E1A240</accession>
<dbReference type="GeneID" id="9861693"/>
<dbReference type="OrthoDB" id="36794at10239"/>
<dbReference type="EMBL" id="HM452126">
    <property type="protein sequence ID" value="ADM80129.1"/>
    <property type="molecule type" value="Genomic_DNA"/>
</dbReference>
<keyword evidence="2" id="KW-1185">Reference proteome</keyword>
<dbReference type="Proteomes" id="UP000002236">
    <property type="component" value="Segment"/>
</dbReference>
<gene>
    <name evidence="1" type="ORF">phiAS5_ORF0286</name>
</gene>
<dbReference type="RefSeq" id="YP_003969575.1">
    <property type="nucleotide sequence ID" value="NC_014636.1"/>
</dbReference>
<protein>
    <submittedName>
        <fullName evidence="1">Uncharacterized protein</fullName>
    </submittedName>
</protein>
<sequence length="75" mass="8771">MAFDYSLEITKFSRAIELIGYKLVTTDKDNCHQHDYLSPNDHGHMLELGYEFHPRQQTQNGHYVYLIVKGKDADL</sequence>